<feature type="transmembrane region" description="Helical" evidence="1">
    <location>
        <begin position="129"/>
        <end position="148"/>
    </location>
</feature>
<gene>
    <name evidence="2" type="ORF">C8E89_12121</name>
</gene>
<feature type="transmembrane region" description="Helical" evidence="1">
    <location>
        <begin position="225"/>
        <end position="242"/>
    </location>
</feature>
<feature type="transmembrane region" description="Helical" evidence="1">
    <location>
        <begin position="155"/>
        <end position="172"/>
    </location>
</feature>
<dbReference type="Proteomes" id="UP000247781">
    <property type="component" value="Unassembled WGS sequence"/>
</dbReference>
<keyword evidence="1" id="KW-0472">Membrane</keyword>
<dbReference type="InterPro" id="IPR046862">
    <property type="entry name" value="Rhomboid_2"/>
</dbReference>
<name>A0A318HLG3_9MYCO</name>
<evidence type="ECO:0008006" key="4">
    <source>
        <dbReference type="Google" id="ProtNLM"/>
    </source>
</evidence>
<organism evidence="2 3">
    <name type="scientific">Mycolicibacterium moriokaense</name>
    <dbReference type="NCBI Taxonomy" id="39691"/>
    <lineage>
        <taxon>Bacteria</taxon>
        <taxon>Bacillati</taxon>
        <taxon>Actinomycetota</taxon>
        <taxon>Actinomycetes</taxon>
        <taxon>Mycobacteriales</taxon>
        <taxon>Mycobacteriaceae</taxon>
        <taxon>Mycolicibacterium</taxon>
    </lineage>
</organism>
<proteinExistence type="predicted"/>
<reference evidence="3" key="1">
    <citation type="submission" date="2018-05" db="EMBL/GenBank/DDBJ databases">
        <authorList>
            <person name="Deangelis K."/>
            <person name="Huntemann M."/>
            <person name="Clum A."/>
            <person name="Pillay M."/>
            <person name="Palaniappan K."/>
            <person name="Varghese N."/>
            <person name="Mikhailova N."/>
            <person name="Stamatis D."/>
            <person name="Reddy T."/>
            <person name="Daum C."/>
            <person name="Shapiro N."/>
            <person name="Ivanova N."/>
            <person name="Kyrpides N."/>
            <person name="Woyke T."/>
        </authorList>
    </citation>
    <scope>NUCLEOTIDE SEQUENCE [LARGE SCALE GENOMIC DNA]</scope>
    <source>
        <strain evidence="3">GAS496</strain>
    </source>
</reference>
<comment type="caution">
    <text evidence="2">The sequence shown here is derived from an EMBL/GenBank/DDBJ whole genome shotgun (WGS) entry which is preliminary data.</text>
</comment>
<dbReference type="OrthoDB" id="2242583at2"/>
<sequence length="268" mass="28045">MLLRLLARLALVRVTAAYAVIVTCVTVALYVLGPQVHDRVISHVSTNLHNLSHGHIRTLLDSAFVVDDGPMYVWLPGLVCLLAIAELIWGGIRLTVAFAVGHIGATILVAAGLTAAVELGWLPVSVSRATDVGMSYGATAALGSLTAALPRRWRAVWIGWLLAAGVGVVAVGRDFTDVGHAVALALGMLVSTRFGRPAHWTPVRFAMLGVAAAFGYLVLASTDMVVATAAGLAGAAVAECAYRARVRRRSEPEVDVTAAAPQRNAVEA</sequence>
<dbReference type="AlphaFoldDB" id="A0A318HLG3"/>
<reference evidence="2 3" key="2">
    <citation type="submission" date="2018-06" db="EMBL/GenBank/DDBJ databases">
        <title>Sequencing of bacterial isolates from soil warming experiment in Harvard Forest, Massachusetts, USA.</title>
        <authorList>
            <person name="Deangelis K.PhD."/>
        </authorList>
    </citation>
    <scope>NUCLEOTIDE SEQUENCE [LARGE SCALE GENOMIC DNA]</scope>
    <source>
        <strain evidence="2 3">GAS496</strain>
    </source>
</reference>
<accession>A0A318HLG3</accession>
<keyword evidence="1" id="KW-1133">Transmembrane helix</keyword>
<feature type="transmembrane region" description="Helical" evidence="1">
    <location>
        <begin position="12"/>
        <end position="32"/>
    </location>
</feature>
<dbReference type="Pfam" id="PF20401">
    <property type="entry name" value="Rhomboid_2"/>
    <property type="match status" value="1"/>
</dbReference>
<protein>
    <recommendedName>
        <fullName evidence="4">Rhomboid family intramembrane serine protease</fullName>
    </recommendedName>
</protein>
<evidence type="ECO:0000256" key="1">
    <source>
        <dbReference type="SAM" id="Phobius"/>
    </source>
</evidence>
<evidence type="ECO:0000313" key="3">
    <source>
        <dbReference type="Proteomes" id="UP000247781"/>
    </source>
</evidence>
<keyword evidence="1" id="KW-0812">Transmembrane</keyword>
<evidence type="ECO:0000313" key="2">
    <source>
        <dbReference type="EMBL" id="PXX04130.1"/>
    </source>
</evidence>
<feature type="transmembrane region" description="Helical" evidence="1">
    <location>
        <begin position="71"/>
        <end position="89"/>
    </location>
</feature>
<feature type="transmembrane region" description="Helical" evidence="1">
    <location>
        <begin position="96"/>
        <end position="117"/>
    </location>
</feature>
<dbReference type="EMBL" id="QJJU01000021">
    <property type="protein sequence ID" value="PXX04130.1"/>
    <property type="molecule type" value="Genomic_DNA"/>
</dbReference>
<keyword evidence="3" id="KW-1185">Reference proteome</keyword>
<dbReference type="RefSeq" id="WP_110318862.1">
    <property type="nucleotide sequence ID" value="NZ_QJJU01000021.1"/>
</dbReference>